<feature type="compositionally biased region" description="Acidic residues" evidence="1">
    <location>
        <begin position="166"/>
        <end position="178"/>
    </location>
</feature>
<feature type="compositionally biased region" description="Polar residues" evidence="1">
    <location>
        <begin position="1"/>
        <end position="13"/>
    </location>
</feature>
<gene>
    <name evidence="2" type="ORF">SMAR0320_LOCUS4430</name>
</gene>
<evidence type="ECO:0000256" key="1">
    <source>
        <dbReference type="SAM" id="MobiDB-lite"/>
    </source>
</evidence>
<proteinExistence type="predicted"/>
<feature type="region of interest" description="Disordered" evidence="1">
    <location>
        <begin position="1"/>
        <end position="152"/>
    </location>
</feature>
<name>A0A7S2P9I7_9STRA</name>
<feature type="region of interest" description="Disordered" evidence="1">
    <location>
        <begin position="159"/>
        <end position="178"/>
    </location>
</feature>
<sequence length="217" mass="23349">MHSTIATTATMLVSPNKPPSKPAADRDSSSLPSSACAEHRGTFSTPPPFEDSHDQPSFGKIRRPMMLSPPPPPKRCKHSVAPSGGHDCVNSSSSSVPEQPETPVSAKSVLIELNSGHSILNSSKSADAPPPRLVAPPSVPSQEPQEEYFSVGSITSANGPILSFDDAPDDDDDGDDAELASYFPRIKLHMRPFRQRRFVPKHAKFIPIQDDSSEEDS</sequence>
<reference evidence="2" key="1">
    <citation type="submission" date="2021-01" db="EMBL/GenBank/DDBJ databases">
        <authorList>
            <person name="Corre E."/>
            <person name="Pelletier E."/>
            <person name="Niang G."/>
            <person name="Scheremetjew M."/>
            <person name="Finn R."/>
            <person name="Kale V."/>
            <person name="Holt S."/>
            <person name="Cochrane G."/>
            <person name="Meng A."/>
            <person name="Brown T."/>
            <person name="Cohen L."/>
        </authorList>
    </citation>
    <scope>NUCLEOTIDE SEQUENCE</scope>
    <source>
        <strain evidence="2">SM1012Den-03</strain>
    </source>
</reference>
<dbReference type="AlphaFoldDB" id="A0A7S2P9I7"/>
<feature type="compositionally biased region" description="Polar residues" evidence="1">
    <location>
        <begin position="115"/>
        <end position="125"/>
    </location>
</feature>
<evidence type="ECO:0000313" key="2">
    <source>
        <dbReference type="EMBL" id="CAD9583951.1"/>
    </source>
</evidence>
<accession>A0A7S2P9I7</accession>
<feature type="compositionally biased region" description="Pro residues" evidence="1">
    <location>
        <begin position="128"/>
        <end position="139"/>
    </location>
</feature>
<protein>
    <submittedName>
        <fullName evidence="2">Uncharacterized protein</fullName>
    </submittedName>
</protein>
<dbReference type="EMBL" id="HBGZ01006310">
    <property type="protein sequence ID" value="CAD9583951.1"/>
    <property type="molecule type" value="Transcribed_RNA"/>
</dbReference>
<organism evidence="2">
    <name type="scientific">Skeletonema marinoi</name>
    <dbReference type="NCBI Taxonomy" id="267567"/>
    <lineage>
        <taxon>Eukaryota</taxon>
        <taxon>Sar</taxon>
        <taxon>Stramenopiles</taxon>
        <taxon>Ochrophyta</taxon>
        <taxon>Bacillariophyta</taxon>
        <taxon>Coscinodiscophyceae</taxon>
        <taxon>Thalassiosirophycidae</taxon>
        <taxon>Thalassiosirales</taxon>
        <taxon>Skeletonemataceae</taxon>
        <taxon>Skeletonema</taxon>
        <taxon>Skeletonema marinoi-dohrnii complex</taxon>
    </lineage>
</organism>